<accession>A0A0D1Z9Y1</accession>
<dbReference type="SUPFAM" id="SSF53335">
    <property type="entry name" value="S-adenosyl-L-methionine-dependent methyltransferases"/>
    <property type="match status" value="1"/>
</dbReference>
<evidence type="ECO:0000313" key="3">
    <source>
        <dbReference type="Proteomes" id="UP000053328"/>
    </source>
</evidence>
<dbReference type="AlphaFoldDB" id="A0A0D1Z9Y1"/>
<keyword evidence="3" id="KW-1185">Reference proteome</keyword>
<dbReference type="InterPro" id="IPR019410">
    <property type="entry name" value="Methyltransf_16"/>
</dbReference>
<name>A0A0D1Z9Y1_9EURO</name>
<sequence length="444" mass="48200">MTLAGSAAAAAATASSLPSLRSPELVTERQLKKALQSLRLLYRPLPTVFDFRTAGKPKTFIPPISTPVGDSGYVSEDGEGEGDGDGDEDTSEITLNTVGVMDEFDKQLATRWLTTLIGRAEEMTLLSENVRDLLVEEAASVLVCFNRSSAASPDADEEALTRDFTFEVQIPPPTFSSSAGGQPHHQQLCIRLNDDPLKGDDHTDVGLQTWGASIVLSEFLCRSASHFDLTRSCLPSAPRIVELGAGTGLISLTLAKLLPTLGIESATVVATDYHQTVLANLRANIASNFHLEMDDLPRQHADIQTCTLDWEKPHSDAPLDKKADVIIAADVVYEVHHAIALRKCAAHLLGPRGVFWLLFSVRGSGRFEGLVKSVEAAFGSAVQDEQLKNEVGRRELQILRTEHLAKQRGVGRTDESEYRLFKIGWVEPTGPETTVGSISIAHDK</sequence>
<organism evidence="2 3">
    <name type="scientific">Exophiala spinifera</name>
    <dbReference type="NCBI Taxonomy" id="91928"/>
    <lineage>
        <taxon>Eukaryota</taxon>
        <taxon>Fungi</taxon>
        <taxon>Dikarya</taxon>
        <taxon>Ascomycota</taxon>
        <taxon>Pezizomycotina</taxon>
        <taxon>Eurotiomycetes</taxon>
        <taxon>Chaetothyriomycetidae</taxon>
        <taxon>Chaetothyriales</taxon>
        <taxon>Herpotrichiellaceae</taxon>
        <taxon>Exophiala</taxon>
    </lineage>
</organism>
<dbReference type="OrthoDB" id="433955at2759"/>
<reference evidence="2 3" key="1">
    <citation type="submission" date="2015-01" db="EMBL/GenBank/DDBJ databases">
        <title>The Genome Sequence of Exophiala spinifera CBS89968.</title>
        <authorList>
            <consortium name="The Broad Institute Genomics Platform"/>
            <person name="Cuomo C."/>
            <person name="de Hoog S."/>
            <person name="Gorbushina A."/>
            <person name="Stielow B."/>
            <person name="Teixiera M."/>
            <person name="Abouelleil A."/>
            <person name="Chapman S.B."/>
            <person name="Priest M."/>
            <person name="Young S.K."/>
            <person name="Wortman J."/>
            <person name="Nusbaum C."/>
            <person name="Birren B."/>
        </authorList>
    </citation>
    <scope>NUCLEOTIDE SEQUENCE [LARGE SCALE GENOMIC DNA]</scope>
    <source>
        <strain evidence="2 3">CBS 89968</strain>
    </source>
</reference>
<dbReference type="PANTHER" id="PTHR14614">
    <property type="entry name" value="HEPATOCELLULAR CARCINOMA-ASSOCIATED ANTIGEN"/>
    <property type="match status" value="1"/>
</dbReference>
<dbReference type="RefSeq" id="XP_016230043.1">
    <property type="nucleotide sequence ID" value="XM_016386235.1"/>
</dbReference>
<dbReference type="Proteomes" id="UP000053328">
    <property type="component" value="Unassembled WGS sequence"/>
</dbReference>
<dbReference type="EMBL" id="KN847502">
    <property type="protein sequence ID" value="KIW09827.1"/>
    <property type="molecule type" value="Genomic_DNA"/>
</dbReference>
<dbReference type="Pfam" id="PF10294">
    <property type="entry name" value="Methyltransf_16"/>
    <property type="match status" value="1"/>
</dbReference>
<evidence type="ECO:0000256" key="1">
    <source>
        <dbReference type="SAM" id="MobiDB-lite"/>
    </source>
</evidence>
<evidence type="ECO:0000313" key="2">
    <source>
        <dbReference type="EMBL" id="KIW09827.1"/>
    </source>
</evidence>
<dbReference type="PANTHER" id="PTHR14614:SF147">
    <property type="entry name" value="S-ADENOSYLMETHIONINE-DEPENDENT METHYLTRANSFERASE OF THE SEVEN BETA-STRAND FAMILY"/>
    <property type="match status" value="1"/>
</dbReference>
<protein>
    <submittedName>
        <fullName evidence="2">Uncharacterized protein</fullName>
    </submittedName>
</protein>
<dbReference type="VEuPathDB" id="FungiDB:PV08_11928"/>
<dbReference type="CDD" id="cd02440">
    <property type="entry name" value="AdoMet_MTases"/>
    <property type="match status" value="1"/>
</dbReference>
<dbReference type="InterPro" id="IPR029063">
    <property type="entry name" value="SAM-dependent_MTases_sf"/>
</dbReference>
<gene>
    <name evidence="2" type="ORF">PV08_11928</name>
</gene>
<feature type="region of interest" description="Disordered" evidence="1">
    <location>
        <begin position="60"/>
        <end position="90"/>
    </location>
</feature>
<dbReference type="GO" id="GO:0008757">
    <property type="term" value="F:S-adenosylmethionine-dependent methyltransferase activity"/>
    <property type="evidence" value="ECO:0007669"/>
    <property type="project" value="UniProtKB-ARBA"/>
</dbReference>
<dbReference type="Gene3D" id="3.40.50.150">
    <property type="entry name" value="Vaccinia Virus protein VP39"/>
    <property type="match status" value="1"/>
</dbReference>
<dbReference type="STRING" id="91928.A0A0D1Z9Y1"/>
<dbReference type="GeneID" id="27339011"/>
<dbReference type="HOGENOM" id="CLU_030437_1_0_1"/>
<feature type="compositionally biased region" description="Acidic residues" evidence="1">
    <location>
        <begin position="76"/>
        <end position="90"/>
    </location>
</feature>
<proteinExistence type="predicted"/>